<dbReference type="PANTHER" id="PTHR13802:SF52">
    <property type="entry name" value="MUCIN-4"/>
    <property type="match status" value="1"/>
</dbReference>
<name>A0A9W3AFX5_BIOGL</name>
<dbReference type="InterPro" id="IPR051495">
    <property type="entry name" value="Epithelial_Barrier/Signaling"/>
</dbReference>
<organism evidence="6 7">
    <name type="scientific">Biomphalaria glabrata</name>
    <name type="common">Bloodfluke planorb</name>
    <name type="synonym">Freshwater snail</name>
    <dbReference type="NCBI Taxonomy" id="6526"/>
    <lineage>
        <taxon>Eukaryota</taxon>
        <taxon>Metazoa</taxon>
        <taxon>Spiralia</taxon>
        <taxon>Lophotrochozoa</taxon>
        <taxon>Mollusca</taxon>
        <taxon>Gastropoda</taxon>
        <taxon>Heterobranchia</taxon>
        <taxon>Euthyneura</taxon>
        <taxon>Panpulmonata</taxon>
        <taxon>Hygrophila</taxon>
        <taxon>Lymnaeoidea</taxon>
        <taxon>Planorbidae</taxon>
        <taxon>Biomphalaria</taxon>
    </lineage>
</organism>
<dbReference type="RefSeq" id="XP_055886039.1">
    <property type="nucleotide sequence ID" value="XM_056030064.1"/>
</dbReference>
<proteinExistence type="predicted"/>
<evidence type="ECO:0000313" key="8">
    <source>
        <dbReference type="RefSeq" id="XP_055886039.1"/>
    </source>
</evidence>
<keyword evidence="6" id="KW-1185">Reference proteome</keyword>
<protein>
    <submittedName>
        <fullName evidence="7 8">Mucin-2-like isoform X1</fullName>
    </submittedName>
</protein>
<evidence type="ECO:0000259" key="5">
    <source>
        <dbReference type="SMART" id="SM00539"/>
    </source>
</evidence>
<evidence type="ECO:0000256" key="2">
    <source>
        <dbReference type="SAM" id="MobiDB-lite"/>
    </source>
</evidence>
<keyword evidence="4" id="KW-0732">Signal</keyword>
<keyword evidence="1" id="KW-1015">Disulfide bond</keyword>
<dbReference type="PANTHER" id="PTHR13802">
    <property type="entry name" value="MUCIN 4-RELATED"/>
    <property type="match status" value="1"/>
</dbReference>
<feature type="domain" description="NIDO" evidence="5">
    <location>
        <begin position="95"/>
        <end position="256"/>
    </location>
</feature>
<evidence type="ECO:0000313" key="7">
    <source>
        <dbReference type="RefSeq" id="XP_055886038.1"/>
    </source>
</evidence>
<dbReference type="AlphaFoldDB" id="A0A9W3AFX5"/>
<dbReference type="GeneID" id="106059023"/>
<feature type="signal peptide" evidence="4">
    <location>
        <begin position="1"/>
        <end position="21"/>
    </location>
</feature>
<keyword evidence="3" id="KW-0472">Membrane</keyword>
<dbReference type="OrthoDB" id="6236007at2759"/>
<evidence type="ECO:0000256" key="4">
    <source>
        <dbReference type="SAM" id="SignalP"/>
    </source>
</evidence>
<dbReference type="RefSeq" id="XP_055886038.1">
    <property type="nucleotide sequence ID" value="XM_056030063.1"/>
</dbReference>
<evidence type="ECO:0000313" key="6">
    <source>
        <dbReference type="Proteomes" id="UP001165740"/>
    </source>
</evidence>
<dbReference type="InterPro" id="IPR003886">
    <property type="entry name" value="NIDO_dom"/>
</dbReference>
<feature type="transmembrane region" description="Helical" evidence="3">
    <location>
        <begin position="401"/>
        <end position="425"/>
    </location>
</feature>
<feature type="chain" id="PRO_5044702794" evidence="4">
    <location>
        <begin position="22"/>
        <end position="518"/>
    </location>
</feature>
<accession>A0A9W3AFX5</accession>
<reference evidence="7 8" key="1">
    <citation type="submission" date="2025-04" db="UniProtKB">
        <authorList>
            <consortium name="RefSeq"/>
        </authorList>
    </citation>
    <scope>IDENTIFICATION</scope>
</reference>
<evidence type="ECO:0000256" key="3">
    <source>
        <dbReference type="SAM" id="Phobius"/>
    </source>
</evidence>
<keyword evidence="3" id="KW-1133">Transmembrane helix</keyword>
<evidence type="ECO:0000256" key="1">
    <source>
        <dbReference type="ARBA" id="ARBA00023157"/>
    </source>
</evidence>
<keyword evidence="3" id="KW-0812">Transmembrane</keyword>
<dbReference type="Proteomes" id="UP001165740">
    <property type="component" value="Chromosome 5"/>
</dbReference>
<sequence>MEINNFLRLSLLVTCVSLGYSSNIMPYGISANDTDTGFNFPVVVTLNPDFPYYGSKYSSVTIQQHGFIVFGTTGVITYTDLSSCASSNNIVAIGIFVAKISNSVGNIFYRLTSKPSEMETLATLGRNFSNFSPTFTPKYALIVTWYDVGTEHYGYENDFKKNTFQLVITTDGVQSLVSFNYDTIGWSYFEDLTNYVFYKDIDGIYAEGITMSTKAGFFKGDGATCYLHEASNTNKMFYLGDVDPNKLIYRVDEVPVTLTFTTASPSVATTVPASASTTPESTSATSTTPESTSATSTTPESTSASITTTESTSTTSTIETTSPTTSPSTSPTTSPSTSTSTLQLTITTTPTAFSTTDTTPATATTTSETTTVSTSTPSGILSTTLTTASQTADRDTNEERIGLIVGLCLAALVIFLVIVVVSCLLCSKKYEACMCTLQCCVQRASPTMDTSEVTSKLVTTPTAPASGPNGPEPVYNNPILPIVLIPMPNAPCPMPNPTLPPEPVMYFTTLPPIEMTER</sequence>
<dbReference type="GO" id="GO:0007160">
    <property type="term" value="P:cell-matrix adhesion"/>
    <property type="evidence" value="ECO:0007669"/>
    <property type="project" value="InterPro"/>
</dbReference>
<feature type="region of interest" description="Disordered" evidence="2">
    <location>
        <begin position="268"/>
        <end position="394"/>
    </location>
</feature>
<dbReference type="Pfam" id="PF06119">
    <property type="entry name" value="NIDO"/>
    <property type="match status" value="1"/>
</dbReference>
<gene>
    <name evidence="7 8" type="primary">LOC106059023</name>
</gene>
<feature type="compositionally biased region" description="Low complexity" evidence="2">
    <location>
        <begin position="268"/>
        <end position="391"/>
    </location>
</feature>
<dbReference type="SMART" id="SM00539">
    <property type="entry name" value="NIDO"/>
    <property type="match status" value="1"/>
</dbReference>